<evidence type="ECO:0000256" key="2">
    <source>
        <dbReference type="SAM" id="Phobius"/>
    </source>
</evidence>
<comment type="caution">
    <text evidence="3">The sequence shown here is derived from an EMBL/GenBank/DDBJ whole genome shotgun (WGS) entry which is preliminary data.</text>
</comment>
<keyword evidence="2" id="KW-0812">Transmembrane</keyword>
<feature type="transmembrane region" description="Helical" evidence="2">
    <location>
        <begin position="69"/>
        <end position="86"/>
    </location>
</feature>
<keyword evidence="2" id="KW-0472">Membrane</keyword>
<keyword evidence="4" id="KW-1185">Reference proteome</keyword>
<feature type="transmembrane region" description="Helical" evidence="2">
    <location>
        <begin position="158"/>
        <end position="176"/>
    </location>
</feature>
<feature type="transmembrane region" description="Helical" evidence="2">
    <location>
        <begin position="127"/>
        <end position="146"/>
    </location>
</feature>
<evidence type="ECO:0000313" key="4">
    <source>
        <dbReference type="Proteomes" id="UP001209878"/>
    </source>
</evidence>
<accession>A0AAD9KXF2</accession>
<evidence type="ECO:0000256" key="1">
    <source>
        <dbReference type="SAM" id="MobiDB-lite"/>
    </source>
</evidence>
<dbReference type="AlphaFoldDB" id="A0AAD9KXF2"/>
<evidence type="ECO:0000313" key="3">
    <source>
        <dbReference type="EMBL" id="KAK2179196.1"/>
    </source>
</evidence>
<feature type="compositionally biased region" description="Polar residues" evidence="1">
    <location>
        <begin position="1"/>
        <end position="10"/>
    </location>
</feature>
<name>A0AAD9KXF2_RIDPI</name>
<keyword evidence="2" id="KW-1133">Transmembrane helix</keyword>
<feature type="transmembrane region" description="Helical" evidence="2">
    <location>
        <begin position="182"/>
        <end position="202"/>
    </location>
</feature>
<dbReference type="EMBL" id="JAODUO010000506">
    <property type="protein sequence ID" value="KAK2179196.1"/>
    <property type="molecule type" value="Genomic_DNA"/>
</dbReference>
<feature type="region of interest" description="Disordered" evidence="1">
    <location>
        <begin position="1"/>
        <end position="29"/>
    </location>
</feature>
<feature type="transmembrane region" description="Helical" evidence="2">
    <location>
        <begin position="209"/>
        <end position="225"/>
    </location>
</feature>
<sequence>MTAASTGTHSRGSRKGSASDGDGQERDEEYEGDNNWYVQVLMKPLERGNYSLMLGWVGLSNLTSQQLNLLYGIGFVFTSAICYLLIRVDLGYIFRRLCSIVVPIFSINCAFYWLALYLRKSWSATSIYVLFSACFAGEFFGQYFVVDIARDGFITNPCLACAVLVAASVASVFSSLETSHSAVMLAVVSFVRFLACTALVDIPVNVRPFVAYLAGVIGVIAAKYMETVFKPPSINNLVAADGKIPVIRRRRSSSATTHGLTTTNRAGRRTSLPALIEKNQVGVPIQSYTTLCVTRCYKF</sequence>
<proteinExistence type="predicted"/>
<dbReference type="Proteomes" id="UP001209878">
    <property type="component" value="Unassembled WGS sequence"/>
</dbReference>
<reference evidence="3" key="1">
    <citation type="journal article" date="2023" name="Mol. Biol. Evol.">
        <title>Third-Generation Sequencing Reveals the Adaptive Role of the Epigenome in Three Deep-Sea Polychaetes.</title>
        <authorList>
            <person name="Perez M."/>
            <person name="Aroh O."/>
            <person name="Sun Y."/>
            <person name="Lan Y."/>
            <person name="Juniper S.K."/>
            <person name="Young C.R."/>
            <person name="Angers B."/>
            <person name="Qian P.Y."/>
        </authorList>
    </citation>
    <scope>NUCLEOTIDE SEQUENCE</scope>
    <source>
        <strain evidence="3">R07B-5</strain>
    </source>
</reference>
<organism evidence="3 4">
    <name type="scientific">Ridgeia piscesae</name>
    <name type="common">Tubeworm</name>
    <dbReference type="NCBI Taxonomy" id="27915"/>
    <lineage>
        <taxon>Eukaryota</taxon>
        <taxon>Metazoa</taxon>
        <taxon>Spiralia</taxon>
        <taxon>Lophotrochozoa</taxon>
        <taxon>Annelida</taxon>
        <taxon>Polychaeta</taxon>
        <taxon>Sedentaria</taxon>
        <taxon>Canalipalpata</taxon>
        <taxon>Sabellida</taxon>
        <taxon>Siboglinidae</taxon>
        <taxon>Ridgeia</taxon>
    </lineage>
</organism>
<feature type="transmembrane region" description="Helical" evidence="2">
    <location>
        <begin position="93"/>
        <end position="115"/>
    </location>
</feature>
<gene>
    <name evidence="3" type="ORF">NP493_507g00000</name>
</gene>
<protein>
    <submittedName>
        <fullName evidence="3">Uncharacterized protein</fullName>
    </submittedName>
</protein>